<keyword evidence="1" id="KW-1133">Transmembrane helix</keyword>
<feature type="transmembrane region" description="Helical" evidence="1">
    <location>
        <begin position="12"/>
        <end position="29"/>
    </location>
</feature>
<keyword evidence="3" id="KW-1185">Reference proteome</keyword>
<evidence type="ECO:0000313" key="2">
    <source>
        <dbReference type="EMBL" id="KRL15898.1"/>
    </source>
</evidence>
<feature type="transmembrane region" description="Helical" evidence="1">
    <location>
        <begin position="106"/>
        <end position="125"/>
    </location>
</feature>
<dbReference type="EMBL" id="AZEI01000076">
    <property type="protein sequence ID" value="KRL15898.1"/>
    <property type="molecule type" value="Genomic_DNA"/>
</dbReference>
<accession>A0ABR5PBX5</accession>
<comment type="caution">
    <text evidence="2">The sequence shown here is derived from an EMBL/GenBank/DDBJ whole genome shotgun (WGS) entry which is preliminary data.</text>
</comment>
<name>A0ABR5PBX5_9LACO</name>
<sequence length="155" mass="17898">MAMNDLLKISDFAFIYMLIGLWFGDFFAMRNIGKTSKYVSQLLKKDAAGLQVALSGAPNLSPETRRLATKKVRVIKRWYFLASKTGSMLLLLAIEQWLLFTARQNWGLVAIEISMLFICAIILAADLRINVVRTKLEEILKPYEDKLWFEYRLRS</sequence>
<proteinExistence type="predicted"/>
<dbReference type="Proteomes" id="UP000051977">
    <property type="component" value="Unassembled WGS sequence"/>
</dbReference>
<feature type="transmembrane region" description="Helical" evidence="1">
    <location>
        <begin position="78"/>
        <end position="100"/>
    </location>
</feature>
<evidence type="ECO:0000313" key="3">
    <source>
        <dbReference type="Proteomes" id="UP000051977"/>
    </source>
</evidence>
<protein>
    <submittedName>
        <fullName evidence="2">Uncharacterized protein</fullName>
    </submittedName>
</protein>
<reference evidence="2 3" key="1">
    <citation type="journal article" date="2015" name="Genome Announc.">
        <title>Expanding the biotechnology potential of lactobacilli through comparative genomics of 213 strains and associated genera.</title>
        <authorList>
            <person name="Sun Z."/>
            <person name="Harris H.M."/>
            <person name="McCann A."/>
            <person name="Guo C."/>
            <person name="Argimon S."/>
            <person name="Zhang W."/>
            <person name="Yang X."/>
            <person name="Jeffery I.B."/>
            <person name="Cooney J.C."/>
            <person name="Kagawa T.F."/>
            <person name="Liu W."/>
            <person name="Song Y."/>
            <person name="Salvetti E."/>
            <person name="Wrobel A."/>
            <person name="Rasinkangas P."/>
            <person name="Parkhill J."/>
            <person name="Rea M.C."/>
            <person name="O'Sullivan O."/>
            <person name="Ritari J."/>
            <person name="Douillard F.P."/>
            <person name="Paul Ross R."/>
            <person name="Yang R."/>
            <person name="Briner A.E."/>
            <person name="Felis G.E."/>
            <person name="de Vos W.M."/>
            <person name="Barrangou R."/>
            <person name="Klaenhammer T.R."/>
            <person name="Caufield P.W."/>
            <person name="Cui Y."/>
            <person name="Zhang H."/>
            <person name="O'Toole P.W."/>
        </authorList>
    </citation>
    <scope>NUCLEOTIDE SEQUENCE [LARGE SCALE GENOMIC DNA]</scope>
    <source>
        <strain evidence="2 3">DSM 19907</strain>
    </source>
</reference>
<keyword evidence="1" id="KW-0812">Transmembrane</keyword>
<evidence type="ECO:0000256" key="1">
    <source>
        <dbReference type="SAM" id="Phobius"/>
    </source>
</evidence>
<keyword evidence="1" id="KW-0472">Membrane</keyword>
<gene>
    <name evidence="2" type="ORF">FD12_GL000370</name>
</gene>
<organism evidence="2 3">
    <name type="scientific">Lentilactobacillus rapi DSM 19907 = JCM 15042</name>
    <dbReference type="NCBI Taxonomy" id="1423795"/>
    <lineage>
        <taxon>Bacteria</taxon>
        <taxon>Bacillati</taxon>
        <taxon>Bacillota</taxon>
        <taxon>Bacilli</taxon>
        <taxon>Lactobacillales</taxon>
        <taxon>Lactobacillaceae</taxon>
        <taxon>Lentilactobacillus</taxon>
    </lineage>
</organism>